<feature type="domain" description="Glycoside hydrolase family 5" evidence="8">
    <location>
        <begin position="42"/>
        <end position="104"/>
    </location>
</feature>
<keyword evidence="7" id="KW-0732">Signal</keyword>
<dbReference type="AlphaFoldDB" id="A0AA35Q7K6"/>
<dbReference type="EC" id="3.2.1.4" evidence="3"/>
<feature type="chain" id="PRO_5041247722" description="cellulase" evidence="7">
    <location>
        <begin position="20"/>
        <end position="350"/>
    </location>
</feature>
<dbReference type="GO" id="GO:0008810">
    <property type="term" value="F:cellulase activity"/>
    <property type="evidence" value="ECO:0007669"/>
    <property type="project" value="UniProtKB-EC"/>
</dbReference>
<dbReference type="PANTHER" id="PTHR34142:SF1">
    <property type="entry name" value="GLYCOSIDE HYDROLASE FAMILY 5 DOMAIN-CONTAINING PROTEIN"/>
    <property type="match status" value="1"/>
</dbReference>
<protein>
    <recommendedName>
        <fullName evidence="3">cellulase</fullName>
        <ecNumber evidence="3">3.2.1.4</ecNumber>
    </recommendedName>
</protein>
<keyword evidence="4 6" id="KW-0378">Hydrolase</keyword>
<evidence type="ECO:0000313" key="10">
    <source>
        <dbReference type="Proteomes" id="UP001160390"/>
    </source>
</evidence>
<feature type="signal peptide" evidence="7">
    <location>
        <begin position="1"/>
        <end position="19"/>
    </location>
</feature>
<keyword evidence="10" id="KW-1185">Reference proteome</keyword>
<dbReference type="InterPro" id="IPR017853">
    <property type="entry name" value="GH"/>
</dbReference>
<name>A0AA35Q7K6_9HYPO</name>
<dbReference type="InterPro" id="IPR001547">
    <property type="entry name" value="Glyco_hydro_5"/>
</dbReference>
<keyword evidence="5 6" id="KW-0326">Glycosidase</keyword>
<evidence type="ECO:0000259" key="8">
    <source>
        <dbReference type="Pfam" id="PF00150"/>
    </source>
</evidence>
<feature type="domain" description="Glycoside hydrolase family 5" evidence="8">
    <location>
        <begin position="125"/>
        <end position="318"/>
    </location>
</feature>
<comment type="similarity">
    <text evidence="2 6">Belongs to the glycosyl hydrolase 5 (cellulase A) family.</text>
</comment>
<reference evidence="9" key="1">
    <citation type="submission" date="2023-01" db="EMBL/GenBank/DDBJ databases">
        <authorList>
            <person name="Piombo E."/>
        </authorList>
    </citation>
    <scope>NUCLEOTIDE SEQUENCE</scope>
</reference>
<dbReference type="EMBL" id="CABFNP030001261">
    <property type="protein sequence ID" value="CAI6094817.1"/>
    <property type="molecule type" value="Genomic_DNA"/>
</dbReference>
<evidence type="ECO:0000256" key="1">
    <source>
        <dbReference type="ARBA" id="ARBA00000966"/>
    </source>
</evidence>
<gene>
    <name evidence="9" type="ORF">CCHLO57077_00007452</name>
</gene>
<dbReference type="SUPFAM" id="SSF51445">
    <property type="entry name" value="(Trans)glycosidases"/>
    <property type="match status" value="1"/>
</dbReference>
<evidence type="ECO:0000256" key="5">
    <source>
        <dbReference type="ARBA" id="ARBA00023295"/>
    </source>
</evidence>
<organism evidence="9 10">
    <name type="scientific">Clonostachys chloroleuca</name>
    <dbReference type="NCBI Taxonomy" id="1926264"/>
    <lineage>
        <taxon>Eukaryota</taxon>
        <taxon>Fungi</taxon>
        <taxon>Dikarya</taxon>
        <taxon>Ascomycota</taxon>
        <taxon>Pezizomycotina</taxon>
        <taxon>Sordariomycetes</taxon>
        <taxon>Hypocreomycetidae</taxon>
        <taxon>Hypocreales</taxon>
        <taxon>Bionectriaceae</taxon>
        <taxon>Clonostachys</taxon>
    </lineage>
</organism>
<evidence type="ECO:0000313" key="9">
    <source>
        <dbReference type="EMBL" id="CAI6094817.1"/>
    </source>
</evidence>
<sequence length="350" mass="39533">MHFKSILLFVAASLHVASAKNFTWTGSNEAGAEFGDKKLPGRLGFDYIWPTNESIDYASKTLARTGMNTFRIPFKMERLIPKNLSGPINETYFDGLQKTVNHITGKYVSITPEIFLGPYLTWKYRGLYAVVDPHNYGRYYGKVITNVTGFGAWWTTVATRFKNNRLVIFDINNEFYGMRNELVRDLNQAAINAIRAAGARTQYIWVEGNSWSGAHSWVSSGNGASLVNLTDPSNRTIYEMHQYLDSDSSGTSSICQSPTVGRDRLRAATEWLRRNGKRGVIGEVAAGNNRNCKIAIRGMLQYLKDNSDVWTGWVWWSAGPWWGNYMFSMEPPSGIAYRQLLPEIRAFIGI</sequence>
<proteinExistence type="inferred from homology"/>
<dbReference type="Pfam" id="PF00150">
    <property type="entry name" value="Cellulase"/>
    <property type="match status" value="2"/>
</dbReference>
<evidence type="ECO:0000256" key="6">
    <source>
        <dbReference type="RuleBase" id="RU361153"/>
    </source>
</evidence>
<evidence type="ECO:0000256" key="4">
    <source>
        <dbReference type="ARBA" id="ARBA00022801"/>
    </source>
</evidence>
<comment type="caution">
    <text evidence="9">The sequence shown here is derived from an EMBL/GenBank/DDBJ whole genome shotgun (WGS) entry which is preliminary data.</text>
</comment>
<dbReference type="PANTHER" id="PTHR34142">
    <property type="entry name" value="ENDO-BETA-1,4-GLUCANASE A"/>
    <property type="match status" value="1"/>
</dbReference>
<evidence type="ECO:0000256" key="3">
    <source>
        <dbReference type="ARBA" id="ARBA00012601"/>
    </source>
</evidence>
<comment type="catalytic activity">
    <reaction evidence="1">
        <text>Endohydrolysis of (1-&gt;4)-beta-D-glucosidic linkages in cellulose, lichenin and cereal beta-D-glucans.</text>
        <dbReference type="EC" id="3.2.1.4"/>
    </reaction>
</comment>
<dbReference type="GO" id="GO:0009251">
    <property type="term" value="P:glucan catabolic process"/>
    <property type="evidence" value="ECO:0007669"/>
    <property type="project" value="TreeGrafter"/>
</dbReference>
<accession>A0AA35Q7K6</accession>
<evidence type="ECO:0000256" key="7">
    <source>
        <dbReference type="SAM" id="SignalP"/>
    </source>
</evidence>
<evidence type="ECO:0000256" key="2">
    <source>
        <dbReference type="ARBA" id="ARBA00005641"/>
    </source>
</evidence>
<dbReference type="Gene3D" id="3.20.20.80">
    <property type="entry name" value="Glycosidases"/>
    <property type="match status" value="1"/>
</dbReference>
<dbReference type="Proteomes" id="UP001160390">
    <property type="component" value="Unassembled WGS sequence"/>
</dbReference>